<dbReference type="GO" id="GO:0016787">
    <property type="term" value="F:hydrolase activity"/>
    <property type="evidence" value="ECO:0007669"/>
    <property type="project" value="UniProtKB-KW"/>
</dbReference>
<dbReference type="InterPro" id="IPR050228">
    <property type="entry name" value="Carboxylesterase_BioH"/>
</dbReference>
<dbReference type="EMBL" id="CP095043">
    <property type="protein sequence ID" value="UOQ61255.1"/>
    <property type="molecule type" value="Genomic_DNA"/>
</dbReference>
<dbReference type="RefSeq" id="WP_244687561.1">
    <property type="nucleotide sequence ID" value="NZ_CP095043.1"/>
</dbReference>
<name>A0ABY4FY99_9MICO</name>
<dbReference type="Pfam" id="PF12697">
    <property type="entry name" value="Abhydrolase_6"/>
    <property type="match status" value="1"/>
</dbReference>
<organism evidence="2 3">
    <name type="scientific">Leucobacter rhizosphaerae</name>
    <dbReference type="NCBI Taxonomy" id="2932245"/>
    <lineage>
        <taxon>Bacteria</taxon>
        <taxon>Bacillati</taxon>
        <taxon>Actinomycetota</taxon>
        <taxon>Actinomycetes</taxon>
        <taxon>Micrococcales</taxon>
        <taxon>Microbacteriaceae</taxon>
        <taxon>Leucobacter</taxon>
    </lineage>
</organism>
<dbReference type="InterPro" id="IPR000073">
    <property type="entry name" value="AB_hydrolase_1"/>
</dbReference>
<feature type="domain" description="AB hydrolase-1" evidence="1">
    <location>
        <begin position="20"/>
        <end position="241"/>
    </location>
</feature>
<evidence type="ECO:0000313" key="3">
    <source>
        <dbReference type="Proteomes" id="UP000831775"/>
    </source>
</evidence>
<keyword evidence="2" id="KW-0378">Hydrolase</keyword>
<sequence length="260" mass="26739">MPLSVQYHRAPAPARTAPPIVLLHGFGSSADEEFLSTGWGASLAAAGRDIIAIDLPGHGRSPAIETAEDARTSAVVRAILEAVDRVIPEHARAGTTDGMGDGTADDTTQFDVIAYSLGARLAWELPAASARVRRLVLGGLSPVEPFGAIDLDHLAAVLDGATPHTPLVGMMAGMISAPGRDTDSLARLIGGLAAEPFRPTEGGPSIPTLFVAGLGDGMTTGVEDLAAAMPRGSVTRVPGDHRGALDSVEFRIAAIEFLAD</sequence>
<evidence type="ECO:0000259" key="1">
    <source>
        <dbReference type="Pfam" id="PF12697"/>
    </source>
</evidence>
<reference evidence="2 3" key="1">
    <citation type="submission" date="2022-04" db="EMBL/GenBank/DDBJ databases">
        <title>Leucobacter sp. isolated from rhizosphere of onion.</title>
        <authorList>
            <person name="Won M."/>
            <person name="Lee C.-M."/>
            <person name="Woen H.-Y."/>
            <person name="Kwon S.-W."/>
        </authorList>
    </citation>
    <scope>NUCLEOTIDE SEQUENCE [LARGE SCALE GENOMIC DNA]</scope>
    <source>
        <strain evidence="2 3">H25R-14</strain>
    </source>
</reference>
<dbReference type="PANTHER" id="PTHR43194:SF5">
    <property type="entry name" value="PIMELOYL-[ACYL-CARRIER PROTEIN] METHYL ESTER ESTERASE"/>
    <property type="match status" value="1"/>
</dbReference>
<dbReference type="PANTHER" id="PTHR43194">
    <property type="entry name" value="HYDROLASE ALPHA/BETA FOLD FAMILY"/>
    <property type="match status" value="1"/>
</dbReference>
<accession>A0ABY4FY99</accession>
<gene>
    <name evidence="2" type="ORF">MUN76_04605</name>
</gene>
<dbReference type="Gene3D" id="3.40.50.1820">
    <property type="entry name" value="alpha/beta hydrolase"/>
    <property type="match status" value="1"/>
</dbReference>
<proteinExistence type="predicted"/>
<dbReference type="InterPro" id="IPR029058">
    <property type="entry name" value="AB_hydrolase_fold"/>
</dbReference>
<keyword evidence="3" id="KW-1185">Reference proteome</keyword>
<evidence type="ECO:0000313" key="2">
    <source>
        <dbReference type="EMBL" id="UOQ61255.1"/>
    </source>
</evidence>
<dbReference type="Proteomes" id="UP000831775">
    <property type="component" value="Chromosome"/>
</dbReference>
<dbReference type="SUPFAM" id="SSF53474">
    <property type="entry name" value="alpha/beta-Hydrolases"/>
    <property type="match status" value="1"/>
</dbReference>
<protein>
    <submittedName>
        <fullName evidence="2">Alpha/beta hydrolase</fullName>
    </submittedName>
</protein>